<feature type="transmembrane region" description="Helical" evidence="1">
    <location>
        <begin position="105"/>
        <end position="121"/>
    </location>
</feature>
<sequence>MSLFITLFIILACLSLIDFLSEHNYGLFISTVILAVIAGVRYNVGYDYGTYYQFYLTGNHSFEKGYVLLNNLAHYFHLSFFTFELLFSLLTMGLLFIFLRKYVRPGLGNLCLLYYFARFYWVRDLGQIRSSLAAVICLFAIKYISEKRLLPFLIITCIAESIHKGSFIIIAAYLMANYFNKHINYFKTITYLLLAYMVGLFLKASPALVSKLTNGSAYVTASVYTENSSASIITLIIQIIVILLYVWIRMRQGKQHSKFMDAVANVYLTGTLIALTLIGYKTLGYRLDTLLNTTEILMVPYIIDKFFSNKIIVVLINIAASAIVLYMIMFSDNSYLNFIPFTTVFTPIK</sequence>
<proteinExistence type="predicted"/>
<dbReference type="EMBL" id="JAHLFS010000058">
    <property type="protein sequence ID" value="MBU3852008.1"/>
    <property type="molecule type" value="Genomic_DNA"/>
</dbReference>
<gene>
    <name evidence="2" type="ORF">H9901_04850</name>
</gene>
<evidence type="ECO:0000256" key="1">
    <source>
        <dbReference type="SAM" id="Phobius"/>
    </source>
</evidence>
<dbReference type="AlphaFoldDB" id="A0A948TJW9"/>
<feature type="transmembrane region" description="Helical" evidence="1">
    <location>
        <begin position="259"/>
        <end position="280"/>
    </location>
</feature>
<feature type="transmembrane region" description="Helical" evidence="1">
    <location>
        <begin position="188"/>
        <end position="209"/>
    </location>
</feature>
<evidence type="ECO:0000313" key="3">
    <source>
        <dbReference type="Proteomes" id="UP000777303"/>
    </source>
</evidence>
<keyword evidence="1" id="KW-1133">Transmembrane helix</keyword>
<feature type="transmembrane region" description="Helical" evidence="1">
    <location>
        <begin position="311"/>
        <end position="330"/>
    </location>
</feature>
<name>A0A948TJW9_9LACO</name>
<reference evidence="2" key="2">
    <citation type="submission" date="2021-04" db="EMBL/GenBank/DDBJ databases">
        <authorList>
            <person name="Gilroy R."/>
        </authorList>
    </citation>
    <scope>NUCLEOTIDE SEQUENCE</scope>
    <source>
        <strain evidence="2">F6-6636</strain>
    </source>
</reference>
<comment type="caution">
    <text evidence="2">The sequence shown here is derived from an EMBL/GenBank/DDBJ whole genome shotgun (WGS) entry which is preliminary data.</text>
</comment>
<keyword evidence="1" id="KW-0812">Transmembrane</keyword>
<dbReference type="InterPro" id="IPR049458">
    <property type="entry name" value="EpsG-like"/>
</dbReference>
<accession>A0A948TJW9</accession>
<feature type="transmembrane region" description="Helical" evidence="1">
    <location>
        <begin position="128"/>
        <end position="145"/>
    </location>
</feature>
<protein>
    <submittedName>
        <fullName evidence="2">EpsG family protein</fullName>
    </submittedName>
</protein>
<dbReference type="Pfam" id="PF14897">
    <property type="entry name" value="EpsG"/>
    <property type="match status" value="1"/>
</dbReference>
<feature type="transmembrane region" description="Helical" evidence="1">
    <location>
        <begin position="25"/>
        <end position="44"/>
    </location>
</feature>
<dbReference type="Proteomes" id="UP000777303">
    <property type="component" value="Unassembled WGS sequence"/>
</dbReference>
<feature type="transmembrane region" description="Helical" evidence="1">
    <location>
        <begin position="229"/>
        <end position="247"/>
    </location>
</feature>
<feature type="transmembrane region" description="Helical" evidence="1">
    <location>
        <begin position="151"/>
        <end position="176"/>
    </location>
</feature>
<organism evidence="2 3">
    <name type="scientific">Candidatus Paralactobacillus gallistercoris</name>
    <dbReference type="NCBI Taxonomy" id="2838724"/>
    <lineage>
        <taxon>Bacteria</taxon>
        <taxon>Bacillati</taxon>
        <taxon>Bacillota</taxon>
        <taxon>Bacilli</taxon>
        <taxon>Lactobacillales</taxon>
        <taxon>Lactobacillaceae</taxon>
        <taxon>Lactobacillus</taxon>
    </lineage>
</organism>
<evidence type="ECO:0000313" key="2">
    <source>
        <dbReference type="EMBL" id="MBU3852008.1"/>
    </source>
</evidence>
<reference evidence="2" key="1">
    <citation type="journal article" date="2021" name="PeerJ">
        <title>Extensive microbial diversity within the chicken gut microbiome revealed by metagenomics and culture.</title>
        <authorList>
            <person name="Gilroy R."/>
            <person name="Ravi A."/>
            <person name="Getino M."/>
            <person name="Pursley I."/>
            <person name="Horton D.L."/>
            <person name="Alikhan N.F."/>
            <person name="Baker D."/>
            <person name="Gharbi K."/>
            <person name="Hall N."/>
            <person name="Watson M."/>
            <person name="Adriaenssens E.M."/>
            <person name="Foster-Nyarko E."/>
            <person name="Jarju S."/>
            <person name="Secka A."/>
            <person name="Antonio M."/>
            <person name="Oren A."/>
            <person name="Chaudhuri R.R."/>
            <person name="La Ragione R."/>
            <person name="Hildebrand F."/>
            <person name="Pallen M.J."/>
        </authorList>
    </citation>
    <scope>NUCLEOTIDE SEQUENCE</scope>
    <source>
        <strain evidence="2">F6-6636</strain>
    </source>
</reference>
<feature type="transmembrane region" description="Helical" evidence="1">
    <location>
        <begin position="78"/>
        <end position="99"/>
    </location>
</feature>
<keyword evidence="1" id="KW-0472">Membrane</keyword>